<accession>A0A2R5EUG6</accession>
<dbReference type="InterPro" id="IPR025277">
    <property type="entry name" value="Apiosidase-like_cat_dom"/>
</dbReference>
<keyword evidence="3" id="KW-1185">Reference proteome</keyword>
<evidence type="ECO:0000313" key="3">
    <source>
        <dbReference type="Proteomes" id="UP000245202"/>
    </source>
</evidence>
<dbReference type="InterPro" id="IPR013783">
    <property type="entry name" value="Ig-like_fold"/>
</dbReference>
<dbReference type="Pfam" id="PF02368">
    <property type="entry name" value="Big_2"/>
    <property type="match status" value="1"/>
</dbReference>
<dbReference type="SUPFAM" id="SSF49373">
    <property type="entry name" value="Invasin/intimin cell-adhesion fragments"/>
    <property type="match status" value="1"/>
</dbReference>
<dbReference type="SMART" id="SM00635">
    <property type="entry name" value="BID_2"/>
    <property type="match status" value="1"/>
</dbReference>
<dbReference type="Gene3D" id="3.20.20.80">
    <property type="entry name" value="Glycosidases"/>
    <property type="match status" value="1"/>
</dbReference>
<dbReference type="InterPro" id="IPR032260">
    <property type="entry name" value="DUF5060"/>
</dbReference>
<dbReference type="Gene3D" id="2.60.40.10">
    <property type="entry name" value="Immunoglobulins"/>
    <property type="match status" value="1"/>
</dbReference>
<dbReference type="Gene3D" id="2.60.40.1080">
    <property type="match status" value="1"/>
</dbReference>
<sequence>MLSNLRMNTSTSKQRIYICFLAVALFLSTIPMGKASANIIKSYTEVPSDSSLVSQGATVTPYNGMVINDGVQSNLTDGDLGTMSGGGPGFIDLYLDLGQKKELNYVKIDFNRHWNKTNKVYVSDDAVTWTEVVSGDGSIGKYDYLQNTTTTVITDHNVFGAMLPAHTEGRYVRISADQDYVNINEIQVYSPGVPAVVNKEYAELPSEMHLISHGAPVTPYNGMVVHDGVQSNLTDSDLDTISGATEFIDLYLDLGQKKKLNYIAIHFARHWNHTNTVYVSDDATTWTEVVTGDGSIGKYEYLQNTTTTVITDNNRFGALLPANTEGRYVRIRTEQVYVNINEIQVYSMDAPAAVSKEYVDVPSGLTLVSQGNPVFVYGDMVFNPGSGEKENLTDGNSGTMAGGGYPNGSVDFYIDLGRSYPLNYVKASFSRFWDGINIVYISDNAQDWTPVVVGDGGMNKYEYIKNTSSANAAGFNEFGALLPEGSEGRYVRFVTKAWADLFEFQIYSSYMIEVEQFNITGGVSMEVLPGFSVQMKAEAQPSNATNQAVTWSVSPKPGSSGMAEIDAATGFLTAITAGMVTVTAEALDGSGVVATTDIVIREAIEQWRSMELSLMSSKTYNDPFADVDVVATFTGPGGIQITRPAFWDGGRIWKVRFAPTVTGNWSMTVEASQSADDTGLNRSEAISFNATPYSGSLDLYKRGFLQVGDNDRHFNYNDGTPFFYLGDTHWFMPSERFEGSNVEGIDSQFKYAVDHRVSQGFT</sequence>
<evidence type="ECO:0000259" key="1">
    <source>
        <dbReference type="SMART" id="SM00635"/>
    </source>
</evidence>
<gene>
    <name evidence="2" type="ORF">PAT3040_03963</name>
</gene>
<dbReference type="Pfam" id="PF00754">
    <property type="entry name" value="F5_F8_type_C"/>
    <property type="match status" value="2"/>
</dbReference>
<reference evidence="2 3" key="1">
    <citation type="submission" date="2017-08" db="EMBL/GenBank/DDBJ databases">
        <title>Substantial Increase in Enzyme Production by Combined Drug-Resistance Mutations in Paenibacillus agaridevorans.</title>
        <authorList>
            <person name="Tanaka Y."/>
            <person name="Funane K."/>
            <person name="Hosaka T."/>
            <person name="Shiwa Y."/>
            <person name="Fujita N."/>
            <person name="Miyazaki T."/>
            <person name="Yoshikawa H."/>
            <person name="Murakami K."/>
            <person name="Kasahara K."/>
            <person name="Inaoka T."/>
            <person name="Hiraga Y."/>
            <person name="Ochi K."/>
        </authorList>
    </citation>
    <scope>NUCLEOTIDE SEQUENCE [LARGE SCALE GENOMIC DNA]</scope>
    <source>
        <strain evidence="2 3">T-3040</strain>
    </source>
</reference>
<dbReference type="InterPro" id="IPR008979">
    <property type="entry name" value="Galactose-bd-like_sf"/>
</dbReference>
<dbReference type="Pfam" id="PF16586">
    <property type="entry name" value="DUF5060"/>
    <property type="match status" value="1"/>
</dbReference>
<dbReference type="Pfam" id="PF13204">
    <property type="entry name" value="Apiosidase"/>
    <property type="match status" value="1"/>
</dbReference>
<feature type="domain" description="BIG2" evidence="1">
    <location>
        <begin position="513"/>
        <end position="596"/>
    </location>
</feature>
<dbReference type="InterPro" id="IPR008964">
    <property type="entry name" value="Invasin/intimin_cell_adhesion"/>
</dbReference>
<dbReference type="Proteomes" id="UP000245202">
    <property type="component" value="Unassembled WGS sequence"/>
</dbReference>
<dbReference type="RefSeq" id="WP_146200482.1">
    <property type="nucleotide sequence ID" value="NZ_BDQX01000212.1"/>
</dbReference>
<comment type="caution">
    <text evidence="2">The sequence shown here is derived from an EMBL/GenBank/DDBJ whole genome shotgun (WGS) entry which is preliminary data.</text>
</comment>
<dbReference type="AlphaFoldDB" id="A0A2R5EUG6"/>
<evidence type="ECO:0000313" key="2">
    <source>
        <dbReference type="EMBL" id="GBG09319.1"/>
    </source>
</evidence>
<dbReference type="InterPro" id="IPR000421">
    <property type="entry name" value="FA58C"/>
</dbReference>
<dbReference type="EMBL" id="BDQX01000212">
    <property type="protein sequence ID" value="GBG09319.1"/>
    <property type="molecule type" value="Genomic_DNA"/>
</dbReference>
<protein>
    <recommendedName>
        <fullName evidence="1">BIG2 domain-containing protein</fullName>
    </recommendedName>
</protein>
<dbReference type="InterPro" id="IPR003343">
    <property type="entry name" value="Big_2"/>
</dbReference>
<dbReference type="SUPFAM" id="SSF49785">
    <property type="entry name" value="Galactose-binding domain-like"/>
    <property type="match status" value="3"/>
</dbReference>
<feature type="non-terminal residue" evidence="2">
    <location>
        <position position="762"/>
    </location>
</feature>
<organism evidence="2 3">
    <name type="scientific">Paenibacillus agaridevorans</name>
    <dbReference type="NCBI Taxonomy" id="171404"/>
    <lineage>
        <taxon>Bacteria</taxon>
        <taxon>Bacillati</taxon>
        <taxon>Bacillota</taxon>
        <taxon>Bacilli</taxon>
        <taxon>Bacillales</taxon>
        <taxon>Paenibacillaceae</taxon>
        <taxon>Paenibacillus</taxon>
    </lineage>
</organism>
<name>A0A2R5EUG6_9BACL</name>
<dbReference type="Gene3D" id="2.60.120.260">
    <property type="entry name" value="Galactose-binding domain-like"/>
    <property type="match status" value="3"/>
</dbReference>
<proteinExistence type="predicted"/>